<dbReference type="Pfam" id="PF00005">
    <property type="entry name" value="ABC_tran"/>
    <property type="match status" value="1"/>
</dbReference>
<dbReference type="InterPro" id="IPR003439">
    <property type="entry name" value="ABC_transporter-like_ATP-bd"/>
</dbReference>
<gene>
    <name evidence="6" type="ORF">GCM10007423_22070</name>
</gene>
<comment type="similarity">
    <text evidence="1">Belongs to the ABC transporter superfamily.</text>
</comment>
<keyword evidence="2" id="KW-0813">Transport</keyword>
<dbReference type="Proteomes" id="UP000600214">
    <property type="component" value="Unassembled WGS sequence"/>
</dbReference>
<keyword evidence="7" id="KW-1185">Reference proteome</keyword>
<dbReference type="InterPro" id="IPR027417">
    <property type="entry name" value="P-loop_NTPase"/>
</dbReference>
<evidence type="ECO:0000256" key="2">
    <source>
        <dbReference type="ARBA" id="ARBA00022448"/>
    </source>
</evidence>
<keyword evidence="4 6" id="KW-0067">ATP-binding</keyword>
<comment type="caution">
    <text evidence="6">The sequence shown here is derived from an EMBL/GenBank/DDBJ whole genome shotgun (WGS) entry which is preliminary data.</text>
</comment>
<evidence type="ECO:0000259" key="5">
    <source>
        <dbReference type="PROSITE" id="PS50893"/>
    </source>
</evidence>
<dbReference type="RefSeq" id="WP_188931628.1">
    <property type="nucleotide sequence ID" value="NZ_BMIA01000001.1"/>
</dbReference>
<organism evidence="6 7">
    <name type="scientific">Dyadobacter endophyticus</name>
    <dbReference type="NCBI Taxonomy" id="1749036"/>
    <lineage>
        <taxon>Bacteria</taxon>
        <taxon>Pseudomonadati</taxon>
        <taxon>Bacteroidota</taxon>
        <taxon>Cytophagia</taxon>
        <taxon>Cytophagales</taxon>
        <taxon>Spirosomataceae</taxon>
        <taxon>Dyadobacter</taxon>
    </lineage>
</organism>
<dbReference type="PANTHER" id="PTHR43335">
    <property type="entry name" value="ABC TRANSPORTER, ATP-BINDING PROTEIN"/>
    <property type="match status" value="1"/>
</dbReference>
<dbReference type="InterPro" id="IPR003593">
    <property type="entry name" value="AAA+_ATPase"/>
</dbReference>
<reference evidence="7" key="1">
    <citation type="journal article" date="2019" name="Int. J. Syst. Evol. Microbiol.">
        <title>The Global Catalogue of Microorganisms (GCM) 10K type strain sequencing project: providing services to taxonomists for standard genome sequencing and annotation.</title>
        <authorList>
            <consortium name="The Broad Institute Genomics Platform"/>
            <consortium name="The Broad Institute Genome Sequencing Center for Infectious Disease"/>
            <person name="Wu L."/>
            <person name="Ma J."/>
        </authorList>
    </citation>
    <scope>NUCLEOTIDE SEQUENCE [LARGE SCALE GENOMIC DNA]</scope>
    <source>
        <strain evidence="7">CGMCC 1.15288</strain>
    </source>
</reference>
<dbReference type="PROSITE" id="PS00211">
    <property type="entry name" value="ABC_TRANSPORTER_1"/>
    <property type="match status" value="1"/>
</dbReference>
<evidence type="ECO:0000256" key="4">
    <source>
        <dbReference type="ARBA" id="ARBA00022840"/>
    </source>
</evidence>
<dbReference type="SUPFAM" id="SSF52540">
    <property type="entry name" value="P-loop containing nucleoside triphosphate hydrolases"/>
    <property type="match status" value="1"/>
</dbReference>
<dbReference type="SMART" id="SM00382">
    <property type="entry name" value="AAA"/>
    <property type="match status" value="1"/>
</dbReference>
<keyword evidence="3" id="KW-0547">Nucleotide-binding</keyword>
<evidence type="ECO:0000256" key="1">
    <source>
        <dbReference type="ARBA" id="ARBA00005417"/>
    </source>
</evidence>
<dbReference type="EMBL" id="BMIA01000001">
    <property type="protein sequence ID" value="GGH32513.1"/>
    <property type="molecule type" value="Genomic_DNA"/>
</dbReference>
<evidence type="ECO:0000313" key="7">
    <source>
        <dbReference type="Proteomes" id="UP000600214"/>
    </source>
</evidence>
<dbReference type="InterPro" id="IPR017871">
    <property type="entry name" value="ABC_transporter-like_CS"/>
</dbReference>
<feature type="domain" description="ABC transporter" evidence="5">
    <location>
        <begin position="6"/>
        <end position="233"/>
    </location>
</feature>
<sequence>MSAYIIQTDRLAYAYGERQVLQNISLQVPAGSIFGFLGPNGSGKTTTIRLLLGLIQTGKQRITLFGQDINGNRLSILRRVGALIEIPTLYPHLTGQQNLEIARLARNADRDQVGKVLRMVGLTDDASLKVKGYSLGMRQRLGIALALLGDPDLLILDEPTNGLDPAGIREIRSLLIELSQEHGKTIFVSSHLLSEMEKMVTDVAIIHNGHLLFQGPIGGLYQAYQLRIGAVPNLHGHSAVTLEDIFLNLTNASI</sequence>
<proteinExistence type="inferred from homology"/>
<evidence type="ECO:0000256" key="3">
    <source>
        <dbReference type="ARBA" id="ARBA00022741"/>
    </source>
</evidence>
<dbReference type="GO" id="GO:0005524">
    <property type="term" value="F:ATP binding"/>
    <property type="evidence" value="ECO:0007669"/>
    <property type="project" value="UniProtKB-KW"/>
</dbReference>
<protein>
    <submittedName>
        <fullName evidence="6">ABC transporter ATP-binding protein</fullName>
    </submittedName>
</protein>
<evidence type="ECO:0000313" key="6">
    <source>
        <dbReference type="EMBL" id="GGH32513.1"/>
    </source>
</evidence>
<dbReference type="PANTHER" id="PTHR43335:SF4">
    <property type="entry name" value="ABC TRANSPORTER, ATP-BINDING PROTEIN"/>
    <property type="match status" value="1"/>
</dbReference>
<name>A0ABQ1YPT7_9BACT</name>
<dbReference type="Gene3D" id="3.40.50.300">
    <property type="entry name" value="P-loop containing nucleotide triphosphate hydrolases"/>
    <property type="match status" value="1"/>
</dbReference>
<dbReference type="PROSITE" id="PS50893">
    <property type="entry name" value="ABC_TRANSPORTER_2"/>
    <property type="match status" value="1"/>
</dbReference>
<accession>A0ABQ1YPT7</accession>